<reference evidence="2 3" key="1">
    <citation type="submission" date="2016-08" db="EMBL/GenBank/DDBJ databases">
        <authorList>
            <person name="Seilhamer J.J."/>
        </authorList>
    </citation>
    <scope>NUCLEOTIDE SEQUENCE [LARGE SCALE GENOMIC DNA]</scope>
    <source>
        <strain evidence="2 3">ANC 4874</strain>
    </source>
</reference>
<protein>
    <recommendedName>
        <fullName evidence="4">Lipoprotein</fullName>
    </recommendedName>
</protein>
<dbReference type="PROSITE" id="PS51257">
    <property type="entry name" value="PROKAR_LIPOPROTEIN"/>
    <property type="match status" value="1"/>
</dbReference>
<keyword evidence="1" id="KW-0732">Signal</keyword>
<evidence type="ECO:0000313" key="2">
    <source>
        <dbReference type="EMBL" id="SCC71356.1"/>
    </source>
</evidence>
<accession>A0A1C4GT74</accession>
<feature type="signal peptide" evidence="1">
    <location>
        <begin position="1"/>
        <end position="19"/>
    </location>
</feature>
<evidence type="ECO:0000313" key="3">
    <source>
        <dbReference type="Proteomes" id="UP000243661"/>
    </source>
</evidence>
<feature type="chain" id="PRO_5008692648" description="Lipoprotein" evidence="1">
    <location>
        <begin position="20"/>
        <end position="277"/>
    </location>
</feature>
<organism evidence="2 3">
    <name type="scientific">Acinetobacter albensis</name>
    <dbReference type="NCBI Taxonomy" id="1673609"/>
    <lineage>
        <taxon>Bacteria</taxon>
        <taxon>Pseudomonadati</taxon>
        <taxon>Pseudomonadota</taxon>
        <taxon>Gammaproteobacteria</taxon>
        <taxon>Moraxellales</taxon>
        <taxon>Moraxellaceae</taxon>
        <taxon>Acinetobacter</taxon>
    </lineage>
</organism>
<dbReference type="OrthoDB" id="6686191at2"/>
<name>A0A1C4GT74_9GAMM</name>
<dbReference type="RefSeq" id="WP_092718453.1">
    <property type="nucleotide sequence ID" value="NZ_FMBK01000003.1"/>
</dbReference>
<sequence length="277" mass="29768">MNKTFLSLIASTLILTGCAATKSIQYPATGSNTTLSVSSEQISAMTESGGGDHFIEGSQITVGDASNALSNPASSMFGFVGVGVATAIDKKMNGSAISKSNLKQAIKFDALVNTKIISALEKNSKDPSLKILALNQPSDIKIVPFARLSFREKPDVTATFGLKAEFKNAADQHSSTKRLYNYISQKKAPLAEWDANNNALFFTQTNGAFDALSQVLALDIQHQLNLEAASEIKQKQCKSTIAWANLTFIEAPENLCIGVLKNNKGKVFQNMVLVIEQ</sequence>
<proteinExistence type="predicted"/>
<dbReference type="Proteomes" id="UP000243661">
    <property type="component" value="Unassembled WGS sequence"/>
</dbReference>
<dbReference type="AlphaFoldDB" id="A0A1C4GT74"/>
<gene>
    <name evidence="2" type="ORF">GA0116959_103209</name>
</gene>
<evidence type="ECO:0008006" key="4">
    <source>
        <dbReference type="Google" id="ProtNLM"/>
    </source>
</evidence>
<evidence type="ECO:0000256" key="1">
    <source>
        <dbReference type="SAM" id="SignalP"/>
    </source>
</evidence>
<dbReference type="EMBL" id="FMBK01000003">
    <property type="protein sequence ID" value="SCC71356.1"/>
    <property type="molecule type" value="Genomic_DNA"/>
</dbReference>